<comment type="similarity">
    <text evidence="2">Belongs to the ABC-4 integral membrane protein family. LolC/E subfamily.</text>
</comment>
<dbReference type="PANTHER" id="PTHR30489">
    <property type="entry name" value="LIPOPROTEIN-RELEASING SYSTEM TRANSMEMBRANE PROTEIN LOLE"/>
    <property type="match status" value="1"/>
</dbReference>
<feature type="transmembrane region" description="Helical" evidence="8">
    <location>
        <begin position="21"/>
        <end position="48"/>
    </location>
</feature>
<evidence type="ECO:0000256" key="3">
    <source>
        <dbReference type="ARBA" id="ARBA00022448"/>
    </source>
</evidence>
<dbReference type="Proteomes" id="UP000095401">
    <property type="component" value="Chromosome"/>
</dbReference>
<evidence type="ECO:0000313" key="11">
    <source>
        <dbReference type="EMBL" id="AOU98015.1"/>
    </source>
</evidence>
<organism evidence="11 12">
    <name type="scientific">Acidihalobacter yilgarnensis</name>
    <dbReference type="NCBI Taxonomy" id="2819280"/>
    <lineage>
        <taxon>Bacteria</taxon>
        <taxon>Pseudomonadati</taxon>
        <taxon>Pseudomonadota</taxon>
        <taxon>Gammaproteobacteria</taxon>
        <taxon>Chromatiales</taxon>
        <taxon>Ectothiorhodospiraceae</taxon>
        <taxon>Acidihalobacter</taxon>
    </lineage>
</organism>
<keyword evidence="12" id="KW-1185">Reference proteome</keyword>
<evidence type="ECO:0000256" key="8">
    <source>
        <dbReference type="SAM" id="Phobius"/>
    </source>
</evidence>
<dbReference type="GO" id="GO:0042953">
    <property type="term" value="P:lipoprotein transport"/>
    <property type="evidence" value="ECO:0007669"/>
    <property type="project" value="InterPro"/>
</dbReference>
<keyword evidence="7 8" id="KW-0472">Membrane</keyword>
<evidence type="ECO:0000256" key="1">
    <source>
        <dbReference type="ARBA" id="ARBA00004651"/>
    </source>
</evidence>
<dbReference type="GO" id="GO:0044874">
    <property type="term" value="P:lipoprotein localization to outer membrane"/>
    <property type="evidence" value="ECO:0007669"/>
    <property type="project" value="TreeGrafter"/>
</dbReference>
<sequence>MFHPLELFIGLRYTRAKRRNHFISFITLISMLGIALGVTALITVLSVMNGFERELQQRILGMASDVTVTEFGGGLHNWQPLEKRLAGAAGVTGVAPYVQGEAMITAGRAVSGVLMQGVLPAQQGAVSDVGRHMVSGQLTALKPGEFGIVLGRDLATYLGVGPGDHVTVITPDTTVTPAGILPRFRRFTVVGVFSVGMYQYDRSMAFVDMQDASRLFRLDDGITGIRLKLKNVMSAPQVAASLSRELGSKYWVSDWTQENANFFHAVKTEKTVMFVILFLIVAVGVFNIVSTLVMVVTDKQSDIAILRTLGLPPGRVMRIFMIQGTIIGFIGVLIGILGGVLLSLNVETIVPAIEKLFHVQFLSPQVYYISQLPSHLEWRDVLHIGVIAFVLSILATIYPAWRAARTQPAEALRYD</sequence>
<evidence type="ECO:0000256" key="7">
    <source>
        <dbReference type="ARBA" id="ARBA00023136"/>
    </source>
</evidence>
<dbReference type="InterPro" id="IPR011925">
    <property type="entry name" value="LolCE_TM"/>
</dbReference>
<feature type="transmembrane region" description="Helical" evidence="8">
    <location>
        <begin position="272"/>
        <end position="296"/>
    </location>
</feature>
<feature type="domain" description="MacB-like periplasmic core" evidence="10">
    <location>
        <begin position="27"/>
        <end position="243"/>
    </location>
</feature>
<keyword evidence="4" id="KW-1003">Cell membrane</keyword>
<evidence type="ECO:0000256" key="5">
    <source>
        <dbReference type="ARBA" id="ARBA00022692"/>
    </source>
</evidence>
<keyword evidence="11" id="KW-0131">Cell cycle</keyword>
<dbReference type="Pfam" id="PF02687">
    <property type="entry name" value="FtsX"/>
    <property type="match status" value="1"/>
</dbReference>
<evidence type="ECO:0000256" key="4">
    <source>
        <dbReference type="ARBA" id="ARBA00022475"/>
    </source>
</evidence>
<dbReference type="GO" id="GO:0098797">
    <property type="term" value="C:plasma membrane protein complex"/>
    <property type="evidence" value="ECO:0007669"/>
    <property type="project" value="TreeGrafter"/>
</dbReference>
<accession>A0A1D8INL0</accession>
<dbReference type="PANTHER" id="PTHR30489:SF0">
    <property type="entry name" value="LIPOPROTEIN-RELEASING SYSTEM TRANSMEMBRANE PROTEIN LOLE"/>
    <property type="match status" value="1"/>
</dbReference>
<comment type="subcellular location">
    <subcellularLocation>
        <location evidence="1">Cell membrane</location>
        <topology evidence="1">Multi-pass membrane protein</topology>
    </subcellularLocation>
</comment>
<dbReference type="InterPro" id="IPR051447">
    <property type="entry name" value="Lipoprotein-release_system"/>
</dbReference>
<feature type="domain" description="ABC3 transporter permease C-terminal" evidence="9">
    <location>
        <begin position="275"/>
        <end position="408"/>
    </location>
</feature>
<feature type="transmembrane region" description="Helical" evidence="8">
    <location>
        <begin position="381"/>
        <end position="401"/>
    </location>
</feature>
<proteinExistence type="inferred from homology"/>
<evidence type="ECO:0000256" key="6">
    <source>
        <dbReference type="ARBA" id="ARBA00022989"/>
    </source>
</evidence>
<dbReference type="InterPro" id="IPR003838">
    <property type="entry name" value="ABC3_permease_C"/>
</dbReference>
<dbReference type="RefSeq" id="WP_070078391.1">
    <property type="nucleotide sequence ID" value="NZ_CP017415.1"/>
</dbReference>
<keyword evidence="11" id="KW-0132">Cell division</keyword>
<evidence type="ECO:0000259" key="9">
    <source>
        <dbReference type="Pfam" id="PF02687"/>
    </source>
</evidence>
<dbReference type="AlphaFoldDB" id="A0A1D8INL0"/>
<keyword evidence="5 8" id="KW-0812">Transmembrane</keyword>
<dbReference type="NCBIfam" id="TIGR02212">
    <property type="entry name" value="lolCE"/>
    <property type="match status" value="1"/>
</dbReference>
<gene>
    <name evidence="11" type="ORF">BI364_08620</name>
</gene>
<reference evidence="12" key="1">
    <citation type="submission" date="2016-09" db="EMBL/GenBank/DDBJ databases">
        <title>Acidihalobacter prosperus F5.</title>
        <authorList>
            <person name="Khaleque H.N."/>
            <person name="Ramsay J.P."/>
            <person name="Kaksonen A.H."/>
            <person name="Boxall N.J."/>
            <person name="Watkin E.L.J."/>
        </authorList>
    </citation>
    <scope>NUCLEOTIDE SEQUENCE [LARGE SCALE GENOMIC DNA]</scope>
    <source>
        <strain evidence="12">F5</strain>
    </source>
</reference>
<dbReference type="KEGG" id="aprs:BI364_08620"/>
<keyword evidence="6 8" id="KW-1133">Transmembrane helix</keyword>
<feature type="transmembrane region" description="Helical" evidence="8">
    <location>
        <begin position="316"/>
        <end position="342"/>
    </location>
</feature>
<dbReference type="EMBL" id="CP017415">
    <property type="protein sequence ID" value="AOU98015.1"/>
    <property type="molecule type" value="Genomic_DNA"/>
</dbReference>
<protein>
    <submittedName>
        <fullName evidence="11">Cell division protein FtsX</fullName>
    </submittedName>
</protein>
<dbReference type="GO" id="GO:0051301">
    <property type="term" value="P:cell division"/>
    <property type="evidence" value="ECO:0007669"/>
    <property type="project" value="UniProtKB-KW"/>
</dbReference>
<evidence type="ECO:0000259" key="10">
    <source>
        <dbReference type="Pfam" id="PF12704"/>
    </source>
</evidence>
<keyword evidence="3" id="KW-0813">Transport</keyword>
<name>A0A1D8INL0_9GAMM</name>
<evidence type="ECO:0000256" key="2">
    <source>
        <dbReference type="ARBA" id="ARBA00005236"/>
    </source>
</evidence>
<dbReference type="Pfam" id="PF12704">
    <property type="entry name" value="MacB_PCD"/>
    <property type="match status" value="1"/>
</dbReference>
<evidence type="ECO:0000313" key="12">
    <source>
        <dbReference type="Proteomes" id="UP000095401"/>
    </source>
</evidence>
<dbReference type="InterPro" id="IPR025857">
    <property type="entry name" value="MacB_PCD"/>
</dbReference>